<dbReference type="GO" id="GO:0003729">
    <property type="term" value="F:mRNA binding"/>
    <property type="evidence" value="ECO:0007669"/>
    <property type="project" value="InterPro"/>
</dbReference>
<dbReference type="InterPro" id="IPR050825">
    <property type="entry name" value="RBM42_RBP45_47-like"/>
</dbReference>
<comment type="caution">
    <text evidence="4">The sequence shown here is derived from an EMBL/GenBank/DDBJ whole genome shotgun (WGS) entry which is preliminary data.</text>
</comment>
<dbReference type="GO" id="GO:0034063">
    <property type="term" value="P:stress granule assembly"/>
    <property type="evidence" value="ECO:0007669"/>
    <property type="project" value="TreeGrafter"/>
</dbReference>
<evidence type="ECO:0000259" key="3">
    <source>
        <dbReference type="PROSITE" id="PS50102"/>
    </source>
</evidence>
<protein>
    <recommendedName>
        <fullName evidence="3">RRM domain-containing protein</fullName>
    </recommendedName>
</protein>
<dbReference type="InterPro" id="IPR000504">
    <property type="entry name" value="RRM_dom"/>
</dbReference>
<evidence type="ECO:0000256" key="1">
    <source>
        <dbReference type="ARBA" id="ARBA00022884"/>
    </source>
</evidence>
<dbReference type="AlphaFoldDB" id="A0A4T0WZQ0"/>
<dbReference type="SMART" id="SM00360">
    <property type="entry name" value="RRM"/>
    <property type="match status" value="3"/>
</dbReference>
<dbReference type="InterPro" id="IPR012677">
    <property type="entry name" value="Nucleotide-bd_a/b_plait_sf"/>
</dbReference>
<name>A0A4T0WZQ0_9ASCO</name>
<keyword evidence="1 2" id="KW-0694">RNA-binding</keyword>
<dbReference type="InterPro" id="IPR035979">
    <property type="entry name" value="RBD_domain_sf"/>
</dbReference>
<dbReference type="GO" id="GO:0010494">
    <property type="term" value="C:cytoplasmic stress granule"/>
    <property type="evidence" value="ECO:0007669"/>
    <property type="project" value="TreeGrafter"/>
</dbReference>
<dbReference type="PANTHER" id="PTHR47640:SF5">
    <property type="entry name" value="RRM DOMAIN-CONTAINING PROTEIN"/>
    <property type="match status" value="1"/>
</dbReference>
<dbReference type="Proteomes" id="UP000307173">
    <property type="component" value="Unassembled WGS sequence"/>
</dbReference>
<keyword evidence="5" id="KW-1185">Reference proteome</keyword>
<sequence>MTGGVELLDSASKQENIVNINQSSNELSQMEVKDTLVPNMATIADGGRQLSKNILYVGNINKDFGSESLHDLFSSIGKPFKSIKILQDKNRPGFSYAFVEYDQPDDATIAYNALNKTLLVDNGMKITYAFQTQQIKNGNTFNLFIGDLSSEVKDELLNKTFAKYESFVQANVMWDMKTGRSRGYGFACFNDKNDAFDALQTMNGLTIGDRPIKLNWASHRDRNSNINQRNYQFSGQNYDNYDSGFKPNYHNNNDNYYQGNASMQNVSNLMTSNDLATKVFQESSVENKKYLLHDNNQLIAPPDYQNILKQTPNWLSVVYLGNLSEYTTQNDLIPILQNFGYIVNFKILPEKGCAFVTYDTHDRAALAIVQLSGLQIKGRPLKCGWGKSAKAPMTPIRIASNNEQTVGN</sequence>
<feature type="domain" description="RRM" evidence="3">
    <location>
        <begin position="316"/>
        <end position="388"/>
    </location>
</feature>
<dbReference type="GO" id="GO:0043488">
    <property type="term" value="P:regulation of mRNA stability"/>
    <property type="evidence" value="ECO:0007669"/>
    <property type="project" value="TreeGrafter"/>
</dbReference>
<evidence type="ECO:0000313" key="5">
    <source>
        <dbReference type="Proteomes" id="UP000307173"/>
    </source>
</evidence>
<dbReference type="Gene3D" id="3.30.70.330">
    <property type="match status" value="3"/>
</dbReference>
<dbReference type="PANTHER" id="PTHR47640">
    <property type="entry name" value="TRNA SELENOCYSTEINE 1-ASSOCIATED PROTEIN 1-RELATED-RELATED"/>
    <property type="match status" value="1"/>
</dbReference>
<dbReference type="SUPFAM" id="SSF54928">
    <property type="entry name" value="RNA-binding domain, RBD"/>
    <property type="match status" value="2"/>
</dbReference>
<evidence type="ECO:0000256" key="2">
    <source>
        <dbReference type="PROSITE-ProRule" id="PRU00176"/>
    </source>
</evidence>
<dbReference type="CDD" id="cd00590">
    <property type="entry name" value="RRM_SF"/>
    <property type="match status" value="1"/>
</dbReference>
<reference evidence="4 5" key="1">
    <citation type="journal article" date="2019" name="Front. Genet.">
        <title>Whole-Genome Sequencing of the Opportunistic Yeast Pathogen Candida inconspicua Uncovers Its Hybrid Origin.</title>
        <authorList>
            <person name="Mixao V."/>
            <person name="Hansen A.P."/>
            <person name="Saus E."/>
            <person name="Boekhout T."/>
            <person name="Lass-Florl C."/>
            <person name="Gabaldon T."/>
        </authorList>
    </citation>
    <scope>NUCLEOTIDE SEQUENCE [LARGE SCALE GENOMIC DNA]</scope>
    <source>
        <strain evidence="4 5">CBS 180</strain>
    </source>
</reference>
<evidence type="ECO:0000313" key="4">
    <source>
        <dbReference type="EMBL" id="TID20362.1"/>
    </source>
</evidence>
<dbReference type="EMBL" id="SELW01000580">
    <property type="protein sequence ID" value="TID20362.1"/>
    <property type="molecule type" value="Genomic_DNA"/>
</dbReference>
<gene>
    <name evidence="4" type="ORF">CANINC_003607</name>
</gene>
<dbReference type="GO" id="GO:0000184">
    <property type="term" value="P:nuclear-transcribed mRNA catabolic process, nonsense-mediated decay"/>
    <property type="evidence" value="ECO:0007669"/>
    <property type="project" value="TreeGrafter"/>
</dbReference>
<proteinExistence type="predicted"/>
<dbReference type="PROSITE" id="PS50102">
    <property type="entry name" value="RRM"/>
    <property type="match status" value="3"/>
</dbReference>
<accession>A0A4T0WZQ0</accession>
<organism evidence="4 5">
    <name type="scientific">Pichia inconspicua</name>
    <dbReference type="NCBI Taxonomy" id="52247"/>
    <lineage>
        <taxon>Eukaryota</taxon>
        <taxon>Fungi</taxon>
        <taxon>Dikarya</taxon>
        <taxon>Ascomycota</taxon>
        <taxon>Saccharomycotina</taxon>
        <taxon>Pichiomycetes</taxon>
        <taxon>Pichiales</taxon>
        <taxon>Pichiaceae</taxon>
        <taxon>Pichia</taxon>
    </lineage>
</organism>
<feature type="domain" description="RRM" evidence="3">
    <location>
        <begin position="53"/>
        <end position="133"/>
    </location>
</feature>
<dbReference type="Pfam" id="PF00076">
    <property type="entry name" value="RRM_1"/>
    <property type="match status" value="3"/>
</dbReference>
<feature type="domain" description="RRM" evidence="3">
    <location>
        <begin position="141"/>
        <end position="219"/>
    </location>
</feature>
<dbReference type="OrthoDB" id="8093034at2759"/>
<dbReference type="STRING" id="52247.A0A4T0WZQ0"/>